<keyword evidence="1" id="KW-0812">Transmembrane</keyword>
<keyword evidence="1" id="KW-0472">Membrane</keyword>
<protein>
    <submittedName>
        <fullName evidence="2">Uncharacterized protein</fullName>
    </submittedName>
</protein>
<name>A0ABR6GRJ4_9BURK</name>
<accession>A0ABR6GRJ4</accession>
<evidence type="ECO:0000313" key="2">
    <source>
        <dbReference type="EMBL" id="MBB3193829.1"/>
    </source>
</evidence>
<dbReference type="RefSeq" id="WP_184294232.1">
    <property type="nucleotide sequence ID" value="NZ_JACHXO010000001.1"/>
</dbReference>
<evidence type="ECO:0000313" key="3">
    <source>
        <dbReference type="Proteomes" id="UP000574369"/>
    </source>
</evidence>
<reference evidence="2 3" key="1">
    <citation type="submission" date="2020-08" db="EMBL/GenBank/DDBJ databases">
        <title>Genomic Encyclopedia of Type Strains, Phase III (KMG-III): the genomes of soil and plant-associated and newly described type strains.</title>
        <authorList>
            <person name="Whitman W."/>
        </authorList>
    </citation>
    <scope>NUCLEOTIDE SEQUENCE [LARGE SCALE GENOMIC DNA]</scope>
    <source>
        <strain evidence="2 3">CECT 7247</strain>
    </source>
</reference>
<sequence length="81" mass="8675">MARHALVLLAAVMLAGFALLTSKMLETETQPVDAWVLVWAQHWRVTQAGGEALTRAITGMGSMVVLPLMTAVMGMRPANSP</sequence>
<gene>
    <name evidence="2" type="ORF">FHS28_001194</name>
</gene>
<dbReference type="EMBL" id="JACHXO010000001">
    <property type="protein sequence ID" value="MBB3193829.1"/>
    <property type="molecule type" value="Genomic_DNA"/>
</dbReference>
<dbReference type="Proteomes" id="UP000574369">
    <property type="component" value="Unassembled WGS sequence"/>
</dbReference>
<organism evidence="2 3">
    <name type="scientific">Roseateles terrae</name>
    <dbReference type="NCBI Taxonomy" id="431060"/>
    <lineage>
        <taxon>Bacteria</taxon>
        <taxon>Pseudomonadati</taxon>
        <taxon>Pseudomonadota</taxon>
        <taxon>Betaproteobacteria</taxon>
        <taxon>Burkholderiales</taxon>
        <taxon>Sphaerotilaceae</taxon>
        <taxon>Roseateles</taxon>
    </lineage>
</organism>
<keyword evidence="3" id="KW-1185">Reference proteome</keyword>
<evidence type="ECO:0000256" key="1">
    <source>
        <dbReference type="SAM" id="Phobius"/>
    </source>
</evidence>
<proteinExistence type="predicted"/>
<comment type="caution">
    <text evidence="2">The sequence shown here is derived from an EMBL/GenBank/DDBJ whole genome shotgun (WGS) entry which is preliminary data.</text>
</comment>
<keyword evidence="1" id="KW-1133">Transmembrane helix</keyword>
<feature type="transmembrane region" description="Helical" evidence="1">
    <location>
        <begin position="53"/>
        <end position="75"/>
    </location>
</feature>